<feature type="region of interest" description="Disordered" evidence="1">
    <location>
        <begin position="53"/>
        <end position="97"/>
    </location>
</feature>
<dbReference type="OrthoDB" id="10337756at2759"/>
<gene>
    <name evidence="2" type="ORF">PanWU01x14_218330</name>
</gene>
<keyword evidence="3" id="KW-1185">Reference proteome</keyword>
<evidence type="ECO:0000313" key="3">
    <source>
        <dbReference type="Proteomes" id="UP000237105"/>
    </source>
</evidence>
<organism evidence="2 3">
    <name type="scientific">Parasponia andersonii</name>
    <name type="common">Sponia andersonii</name>
    <dbReference type="NCBI Taxonomy" id="3476"/>
    <lineage>
        <taxon>Eukaryota</taxon>
        <taxon>Viridiplantae</taxon>
        <taxon>Streptophyta</taxon>
        <taxon>Embryophyta</taxon>
        <taxon>Tracheophyta</taxon>
        <taxon>Spermatophyta</taxon>
        <taxon>Magnoliopsida</taxon>
        <taxon>eudicotyledons</taxon>
        <taxon>Gunneridae</taxon>
        <taxon>Pentapetalae</taxon>
        <taxon>rosids</taxon>
        <taxon>fabids</taxon>
        <taxon>Rosales</taxon>
        <taxon>Cannabaceae</taxon>
        <taxon>Parasponia</taxon>
    </lineage>
</organism>
<reference evidence="3" key="1">
    <citation type="submission" date="2016-06" db="EMBL/GenBank/DDBJ databases">
        <title>Parallel loss of symbiosis genes in relatives of nitrogen-fixing non-legume Parasponia.</title>
        <authorList>
            <person name="Van Velzen R."/>
            <person name="Holmer R."/>
            <person name="Bu F."/>
            <person name="Rutten L."/>
            <person name="Van Zeijl A."/>
            <person name="Liu W."/>
            <person name="Santuari L."/>
            <person name="Cao Q."/>
            <person name="Sharma T."/>
            <person name="Shen D."/>
            <person name="Roswanjaya Y."/>
            <person name="Wardhani T."/>
            <person name="Kalhor M.S."/>
            <person name="Jansen J."/>
            <person name="Van den Hoogen J."/>
            <person name="Gungor B."/>
            <person name="Hartog M."/>
            <person name="Hontelez J."/>
            <person name="Verver J."/>
            <person name="Yang W.-C."/>
            <person name="Schijlen E."/>
            <person name="Repin R."/>
            <person name="Schilthuizen M."/>
            <person name="Schranz E."/>
            <person name="Heidstra R."/>
            <person name="Miyata K."/>
            <person name="Fedorova E."/>
            <person name="Kohlen W."/>
            <person name="Bisseling T."/>
            <person name="Smit S."/>
            <person name="Geurts R."/>
        </authorList>
    </citation>
    <scope>NUCLEOTIDE SEQUENCE [LARGE SCALE GENOMIC DNA]</scope>
    <source>
        <strain evidence="3">cv. WU1-14</strain>
    </source>
</reference>
<evidence type="ECO:0000313" key="2">
    <source>
        <dbReference type="EMBL" id="PON51124.1"/>
    </source>
</evidence>
<feature type="compositionally biased region" description="Basic and acidic residues" evidence="1">
    <location>
        <begin position="80"/>
        <end position="97"/>
    </location>
</feature>
<accession>A0A2P5BQW0</accession>
<protein>
    <submittedName>
        <fullName evidence="2">Uncharacterized protein</fullName>
    </submittedName>
</protein>
<evidence type="ECO:0000256" key="1">
    <source>
        <dbReference type="SAM" id="MobiDB-lite"/>
    </source>
</evidence>
<name>A0A2P5BQW0_PARAD</name>
<dbReference type="Proteomes" id="UP000237105">
    <property type="component" value="Unassembled WGS sequence"/>
</dbReference>
<proteinExistence type="predicted"/>
<feature type="compositionally biased region" description="Polar residues" evidence="1">
    <location>
        <begin position="65"/>
        <end position="79"/>
    </location>
</feature>
<dbReference type="EMBL" id="JXTB01000237">
    <property type="protein sequence ID" value="PON51124.1"/>
    <property type="molecule type" value="Genomic_DNA"/>
</dbReference>
<dbReference type="AlphaFoldDB" id="A0A2P5BQW0"/>
<sequence length="97" mass="11307">MARQNLAKKYVPFGMLFQMKKNTKFWALNFGEKDVHEKAKSCGLNKQSRTLSQRFLTEPSRKIGVQNNEDMAKQSCTTKEQSRNKCDESSTEERQKQ</sequence>
<comment type="caution">
    <text evidence="2">The sequence shown here is derived from an EMBL/GenBank/DDBJ whole genome shotgun (WGS) entry which is preliminary data.</text>
</comment>